<organism evidence="2">
    <name type="scientific">Physcomitrium patens</name>
    <name type="common">Spreading-leaved earth moss</name>
    <name type="synonym">Physcomitrella patens</name>
    <dbReference type="NCBI Taxonomy" id="3218"/>
    <lineage>
        <taxon>Eukaryota</taxon>
        <taxon>Viridiplantae</taxon>
        <taxon>Streptophyta</taxon>
        <taxon>Embryophyta</taxon>
        <taxon>Bryophyta</taxon>
        <taxon>Bryophytina</taxon>
        <taxon>Bryopsida</taxon>
        <taxon>Funariidae</taxon>
        <taxon>Funariales</taxon>
        <taxon>Funariaceae</taxon>
        <taxon>Physcomitrium</taxon>
    </lineage>
</organism>
<dbReference type="InParanoid" id="A0A2K1JXA7"/>
<evidence type="ECO:0000313" key="2">
    <source>
        <dbReference type="EMBL" id="PNR46175.1"/>
    </source>
</evidence>
<feature type="transmembrane region" description="Helical" evidence="1">
    <location>
        <begin position="30"/>
        <end position="55"/>
    </location>
</feature>
<reference evidence="2 4" key="1">
    <citation type="journal article" date="2008" name="Science">
        <title>The Physcomitrella genome reveals evolutionary insights into the conquest of land by plants.</title>
        <authorList>
            <person name="Rensing S."/>
            <person name="Lang D."/>
            <person name="Zimmer A."/>
            <person name="Terry A."/>
            <person name="Salamov A."/>
            <person name="Shapiro H."/>
            <person name="Nishiyama T."/>
            <person name="Perroud P.-F."/>
            <person name="Lindquist E."/>
            <person name="Kamisugi Y."/>
            <person name="Tanahashi T."/>
            <person name="Sakakibara K."/>
            <person name="Fujita T."/>
            <person name="Oishi K."/>
            <person name="Shin-I T."/>
            <person name="Kuroki Y."/>
            <person name="Toyoda A."/>
            <person name="Suzuki Y."/>
            <person name="Hashimoto A."/>
            <person name="Yamaguchi K."/>
            <person name="Sugano A."/>
            <person name="Kohara Y."/>
            <person name="Fujiyama A."/>
            <person name="Anterola A."/>
            <person name="Aoki S."/>
            <person name="Ashton N."/>
            <person name="Barbazuk W.B."/>
            <person name="Barker E."/>
            <person name="Bennetzen J."/>
            <person name="Bezanilla M."/>
            <person name="Blankenship R."/>
            <person name="Cho S.H."/>
            <person name="Dutcher S."/>
            <person name="Estelle M."/>
            <person name="Fawcett J.A."/>
            <person name="Gundlach H."/>
            <person name="Hanada K."/>
            <person name="Heyl A."/>
            <person name="Hicks K.A."/>
            <person name="Hugh J."/>
            <person name="Lohr M."/>
            <person name="Mayer K."/>
            <person name="Melkozernov A."/>
            <person name="Murata T."/>
            <person name="Nelson D."/>
            <person name="Pils B."/>
            <person name="Prigge M."/>
            <person name="Reiss B."/>
            <person name="Renner T."/>
            <person name="Rombauts S."/>
            <person name="Rushton P."/>
            <person name="Sanderfoot A."/>
            <person name="Schween G."/>
            <person name="Shiu S.-H."/>
            <person name="Stueber K."/>
            <person name="Theodoulou F.L."/>
            <person name="Tu H."/>
            <person name="Van de Peer Y."/>
            <person name="Verrier P.J."/>
            <person name="Waters E."/>
            <person name="Wood A."/>
            <person name="Yang L."/>
            <person name="Cove D."/>
            <person name="Cuming A."/>
            <person name="Hasebe M."/>
            <person name="Lucas S."/>
            <person name="Mishler D.B."/>
            <person name="Reski R."/>
            <person name="Grigoriev I."/>
            <person name="Quatrano R.S."/>
            <person name="Boore J.L."/>
        </authorList>
    </citation>
    <scope>NUCLEOTIDE SEQUENCE [LARGE SCALE GENOMIC DNA]</scope>
    <source>
        <strain evidence="3 4">cv. Gransden 2004</strain>
    </source>
</reference>
<keyword evidence="1" id="KW-0472">Membrane</keyword>
<evidence type="ECO:0000313" key="3">
    <source>
        <dbReference type="EnsemblPlants" id="PAC:32900800.CDS.1"/>
    </source>
</evidence>
<proteinExistence type="predicted"/>
<dbReference type="Gramene" id="Pp3c10_2249V3.1">
    <property type="protein sequence ID" value="PAC:32900800.CDS.1"/>
    <property type="gene ID" value="Pp3c10_2249"/>
</dbReference>
<name>A0A2K1JXA7_PHYPA</name>
<keyword evidence="1" id="KW-0812">Transmembrane</keyword>
<dbReference type="Proteomes" id="UP000006727">
    <property type="component" value="Chromosome 10"/>
</dbReference>
<accession>A0A2K1JXA7</accession>
<evidence type="ECO:0000256" key="1">
    <source>
        <dbReference type="SAM" id="Phobius"/>
    </source>
</evidence>
<dbReference type="EnsemblPlants" id="Pp3c10_2249V3.1">
    <property type="protein sequence ID" value="PAC:32900800.CDS.1"/>
    <property type="gene ID" value="Pp3c10_2249"/>
</dbReference>
<dbReference type="EMBL" id="ABEU02000010">
    <property type="protein sequence ID" value="PNR46175.1"/>
    <property type="molecule type" value="Genomic_DNA"/>
</dbReference>
<keyword evidence="4" id="KW-1185">Reference proteome</keyword>
<reference evidence="3" key="3">
    <citation type="submission" date="2020-12" db="UniProtKB">
        <authorList>
            <consortium name="EnsemblPlants"/>
        </authorList>
    </citation>
    <scope>IDENTIFICATION</scope>
</reference>
<evidence type="ECO:0000313" key="4">
    <source>
        <dbReference type="Proteomes" id="UP000006727"/>
    </source>
</evidence>
<keyword evidence="1" id="KW-1133">Transmembrane helix</keyword>
<dbReference type="AlphaFoldDB" id="A0A2K1JXA7"/>
<gene>
    <name evidence="2" type="ORF">PHYPA_013294</name>
</gene>
<reference evidence="2 4" key="2">
    <citation type="journal article" date="2018" name="Plant J.">
        <title>The Physcomitrella patens chromosome-scale assembly reveals moss genome structure and evolution.</title>
        <authorList>
            <person name="Lang D."/>
            <person name="Ullrich K.K."/>
            <person name="Murat F."/>
            <person name="Fuchs J."/>
            <person name="Jenkins J."/>
            <person name="Haas F.B."/>
            <person name="Piednoel M."/>
            <person name="Gundlach H."/>
            <person name="Van Bel M."/>
            <person name="Meyberg R."/>
            <person name="Vives C."/>
            <person name="Morata J."/>
            <person name="Symeonidi A."/>
            <person name="Hiss M."/>
            <person name="Muchero W."/>
            <person name="Kamisugi Y."/>
            <person name="Saleh O."/>
            <person name="Blanc G."/>
            <person name="Decker E.L."/>
            <person name="van Gessel N."/>
            <person name="Grimwood J."/>
            <person name="Hayes R.D."/>
            <person name="Graham S.W."/>
            <person name="Gunter L.E."/>
            <person name="McDaniel S.F."/>
            <person name="Hoernstein S.N.W."/>
            <person name="Larsson A."/>
            <person name="Li F.W."/>
            <person name="Perroud P.F."/>
            <person name="Phillips J."/>
            <person name="Ranjan P."/>
            <person name="Rokshar D.S."/>
            <person name="Rothfels C.J."/>
            <person name="Schneider L."/>
            <person name="Shu S."/>
            <person name="Stevenson D.W."/>
            <person name="Thummler F."/>
            <person name="Tillich M."/>
            <person name="Villarreal Aguilar J.C."/>
            <person name="Widiez T."/>
            <person name="Wong G.K."/>
            <person name="Wymore A."/>
            <person name="Zhang Y."/>
            <person name="Zimmer A.D."/>
            <person name="Quatrano R.S."/>
            <person name="Mayer K.F.X."/>
            <person name="Goodstein D."/>
            <person name="Casacuberta J.M."/>
            <person name="Vandepoele K."/>
            <person name="Reski R."/>
            <person name="Cuming A.C."/>
            <person name="Tuskan G.A."/>
            <person name="Maumus F."/>
            <person name="Salse J."/>
            <person name="Schmutz J."/>
            <person name="Rensing S.A."/>
        </authorList>
    </citation>
    <scope>NUCLEOTIDE SEQUENCE [LARGE SCALE GENOMIC DNA]</scope>
    <source>
        <strain evidence="3 4">cv. Gransden 2004</strain>
    </source>
</reference>
<protein>
    <submittedName>
        <fullName evidence="2 3">Uncharacterized protein</fullName>
    </submittedName>
</protein>
<sequence length="96" mass="11273">MSNHDSISTSCTGHVAENEVARSCTLLTRYLLFIVLDIIYASVYSALVIGMLMCFSRISAHDFRYNRYNFYNRRDSFHEVFFCFDRMFCVNIITDL</sequence>